<dbReference type="SUPFAM" id="SSF53474">
    <property type="entry name" value="alpha/beta-Hydrolases"/>
    <property type="match status" value="1"/>
</dbReference>
<feature type="domain" description="Peptidase S9 prolyl oligopeptidase catalytic" evidence="2">
    <location>
        <begin position="379"/>
        <end position="547"/>
    </location>
</feature>
<dbReference type="InterPro" id="IPR001375">
    <property type="entry name" value="Peptidase_S9_cat"/>
</dbReference>
<evidence type="ECO:0000313" key="4">
    <source>
        <dbReference type="Proteomes" id="UP000094795"/>
    </source>
</evidence>
<evidence type="ECO:0000256" key="1">
    <source>
        <dbReference type="ARBA" id="ARBA00022801"/>
    </source>
</evidence>
<dbReference type="Gene3D" id="2.120.10.30">
    <property type="entry name" value="TolB, C-terminal domain"/>
    <property type="match status" value="1"/>
</dbReference>
<dbReference type="SUPFAM" id="SSF69322">
    <property type="entry name" value="Tricorn protease domain 2"/>
    <property type="match status" value="1"/>
</dbReference>
<dbReference type="GO" id="GO:0004252">
    <property type="term" value="F:serine-type endopeptidase activity"/>
    <property type="evidence" value="ECO:0007669"/>
    <property type="project" value="TreeGrafter"/>
</dbReference>
<evidence type="ECO:0000259" key="2">
    <source>
        <dbReference type="Pfam" id="PF00326"/>
    </source>
</evidence>
<dbReference type="InterPro" id="IPR011042">
    <property type="entry name" value="6-blade_b-propeller_TolB-like"/>
</dbReference>
<organism evidence="3 4">
    <name type="scientific">Hoeflea olei</name>
    <dbReference type="NCBI Taxonomy" id="1480615"/>
    <lineage>
        <taxon>Bacteria</taxon>
        <taxon>Pseudomonadati</taxon>
        <taxon>Pseudomonadota</taxon>
        <taxon>Alphaproteobacteria</taxon>
        <taxon>Hyphomicrobiales</taxon>
        <taxon>Rhizobiaceae</taxon>
        <taxon>Hoeflea</taxon>
    </lineage>
</organism>
<dbReference type="PANTHER" id="PTHR42776:SF27">
    <property type="entry name" value="DIPEPTIDYL PEPTIDASE FAMILY MEMBER 6"/>
    <property type="match status" value="1"/>
</dbReference>
<evidence type="ECO:0000313" key="3">
    <source>
        <dbReference type="EMBL" id="OCW57981.1"/>
    </source>
</evidence>
<protein>
    <recommendedName>
        <fullName evidence="2">Peptidase S9 prolyl oligopeptidase catalytic domain-containing protein</fullName>
    </recommendedName>
</protein>
<keyword evidence="1" id="KW-0378">Hydrolase</keyword>
<dbReference type="Proteomes" id="UP000094795">
    <property type="component" value="Unassembled WGS sequence"/>
</dbReference>
<dbReference type="PANTHER" id="PTHR42776">
    <property type="entry name" value="SERINE PEPTIDASE S9 FAMILY MEMBER"/>
    <property type="match status" value="1"/>
</dbReference>
<proteinExistence type="predicted"/>
<dbReference type="EMBL" id="LQZT01000012">
    <property type="protein sequence ID" value="OCW57981.1"/>
    <property type="molecule type" value="Genomic_DNA"/>
</dbReference>
<dbReference type="Gene3D" id="3.40.50.1820">
    <property type="entry name" value="alpha/beta hydrolase"/>
    <property type="match status" value="1"/>
</dbReference>
<keyword evidence="4" id="KW-1185">Reference proteome</keyword>
<accession>A0A1C1YWV0</accession>
<sequence>MRLRPFPYICGPQFDFDPPGERLAFCLPKSLQEASRFFLDAIGGGEGELVILDLASGSHRTIPVPAGLGTLSPLWSPDGSMIAVAVTDGSFIHPAIVHAETGETTILVERNLDLPGTRHFFQWLDDRTLACDLTLGNRPTLWLDVEKRGAVASIAAWRKAWGGRETTASRLTSAQPAVQWGVSDIATIDVHTGACRIFARDGELPEALRRFADREGAAFPPRCVGEGAPVPAESVELAIDRQRWQTLYLARSDDATRVLRLANGAVTTVFETDAHLAHVLPSPMQLLPFSTREGRPETLRLILPPSHRPGDRHPAVVWVYPGMSVTDELMHRQNRLNQPGMFNLHLLAARGVAVIVPGMATDTLQAQGRELADCLAGSVVPAVDAAVRAGFVDRDHVHVAGHSLGGWATLVLLAKTDLFRSGIAMAATSNLLSFSDDVRMRDGAVCQDDHQAMMQDNYGLQGPPWEMPDRYVRNSPLFSVEAISAPVLLLHGDQDYVEIAQSEQMFSALRALGKKAELVRYWGEPHVLESPANIMDAWGRITAWLEASSAAALPGRS</sequence>
<gene>
    <name evidence="3" type="ORF">AWJ14_04135</name>
</gene>
<dbReference type="GO" id="GO:0006508">
    <property type="term" value="P:proteolysis"/>
    <property type="evidence" value="ECO:0007669"/>
    <property type="project" value="InterPro"/>
</dbReference>
<dbReference type="STRING" id="1480615.AWJ14_04135"/>
<dbReference type="AlphaFoldDB" id="A0A1C1YWV0"/>
<name>A0A1C1YWV0_9HYPH</name>
<dbReference type="Pfam" id="PF00326">
    <property type="entry name" value="Peptidase_S9"/>
    <property type="match status" value="1"/>
</dbReference>
<dbReference type="InterPro" id="IPR029058">
    <property type="entry name" value="AB_hydrolase_fold"/>
</dbReference>
<reference evidence="3 4" key="1">
    <citation type="submission" date="2015-12" db="EMBL/GenBank/DDBJ databases">
        <authorList>
            <person name="Shamseldin A."/>
            <person name="Moawad H."/>
            <person name="Abd El-Rahim W.M."/>
            <person name="Sadowsky M.J."/>
        </authorList>
    </citation>
    <scope>NUCLEOTIDE SEQUENCE [LARGE SCALE GENOMIC DNA]</scope>
    <source>
        <strain evidence="3 4">JC234</strain>
    </source>
</reference>
<comment type="caution">
    <text evidence="3">The sequence shown here is derived from an EMBL/GenBank/DDBJ whole genome shotgun (WGS) entry which is preliminary data.</text>
</comment>